<evidence type="ECO:0000313" key="7">
    <source>
        <dbReference type="EMBL" id="MBB5217680.1"/>
    </source>
</evidence>
<proteinExistence type="inferred from homology"/>
<dbReference type="Gene3D" id="2.30.22.10">
    <property type="entry name" value="Head domain of nucleotide exchange factor GrpE"/>
    <property type="match status" value="1"/>
</dbReference>
<accession>A0A840SAE5</accession>
<comment type="similarity">
    <text evidence="1 3 5">Belongs to the GrpE family.</text>
</comment>
<dbReference type="KEGG" id="trc:DYE49_08990"/>
<dbReference type="EMBL" id="CP031517">
    <property type="protein sequence ID" value="QOS40588.1"/>
    <property type="molecule type" value="Genomic_DNA"/>
</dbReference>
<feature type="region of interest" description="Disordered" evidence="6">
    <location>
        <begin position="1"/>
        <end position="54"/>
    </location>
</feature>
<dbReference type="PANTHER" id="PTHR21237:SF23">
    <property type="entry name" value="GRPE PROTEIN HOMOLOG, MITOCHONDRIAL"/>
    <property type="match status" value="1"/>
</dbReference>
<dbReference type="Pfam" id="PF01025">
    <property type="entry name" value="GrpE"/>
    <property type="match status" value="1"/>
</dbReference>
<evidence type="ECO:0000256" key="6">
    <source>
        <dbReference type="SAM" id="MobiDB-lite"/>
    </source>
</evidence>
<keyword evidence="9" id="KW-1185">Reference proteome</keyword>
<dbReference type="GO" id="GO:0051082">
    <property type="term" value="F:unfolded protein binding"/>
    <property type="evidence" value="ECO:0007669"/>
    <property type="project" value="TreeGrafter"/>
</dbReference>
<comment type="subunit">
    <text evidence="3">Homodimer.</text>
</comment>
<evidence type="ECO:0000256" key="5">
    <source>
        <dbReference type="RuleBase" id="RU004478"/>
    </source>
</evidence>
<organism evidence="7 9">
    <name type="scientific">Treponema rectale</name>
    <dbReference type="NCBI Taxonomy" id="744512"/>
    <lineage>
        <taxon>Bacteria</taxon>
        <taxon>Pseudomonadati</taxon>
        <taxon>Spirochaetota</taxon>
        <taxon>Spirochaetia</taxon>
        <taxon>Spirochaetales</taxon>
        <taxon>Treponemataceae</taxon>
        <taxon>Treponema</taxon>
    </lineage>
</organism>
<dbReference type="PRINTS" id="PR00773">
    <property type="entry name" value="GRPEPROTEIN"/>
</dbReference>
<feature type="compositionally biased region" description="Low complexity" evidence="6">
    <location>
        <begin position="17"/>
        <end position="34"/>
    </location>
</feature>
<evidence type="ECO:0000256" key="4">
    <source>
        <dbReference type="RuleBase" id="RU000639"/>
    </source>
</evidence>
<evidence type="ECO:0000313" key="8">
    <source>
        <dbReference type="EMBL" id="QOS40588.1"/>
    </source>
</evidence>
<dbReference type="Proteomes" id="UP000578697">
    <property type="component" value="Unassembled WGS sequence"/>
</dbReference>
<dbReference type="InterPro" id="IPR013805">
    <property type="entry name" value="GrpE_CC"/>
</dbReference>
<name>A0A840SAE5_9SPIR</name>
<dbReference type="GO" id="GO:0005737">
    <property type="term" value="C:cytoplasm"/>
    <property type="evidence" value="ECO:0007669"/>
    <property type="project" value="UniProtKB-SubCell"/>
</dbReference>
<dbReference type="InterPro" id="IPR009012">
    <property type="entry name" value="GrpE_head"/>
</dbReference>
<dbReference type="SUPFAM" id="SSF51064">
    <property type="entry name" value="Head domain of nucleotide exchange factor GrpE"/>
    <property type="match status" value="1"/>
</dbReference>
<evidence type="ECO:0000313" key="9">
    <source>
        <dbReference type="Proteomes" id="UP000578697"/>
    </source>
</evidence>
<dbReference type="RefSeq" id="WP_184651131.1">
    <property type="nucleotide sequence ID" value="NZ_JACHFR010000001.1"/>
</dbReference>
<dbReference type="PROSITE" id="PS01071">
    <property type="entry name" value="GRPE"/>
    <property type="match status" value="1"/>
</dbReference>
<evidence type="ECO:0000256" key="3">
    <source>
        <dbReference type="HAMAP-Rule" id="MF_01151"/>
    </source>
</evidence>
<evidence type="ECO:0000313" key="10">
    <source>
        <dbReference type="Proteomes" id="UP000593591"/>
    </source>
</evidence>
<dbReference type="AlphaFoldDB" id="A0A840SAE5"/>
<dbReference type="GO" id="GO:0042803">
    <property type="term" value="F:protein homodimerization activity"/>
    <property type="evidence" value="ECO:0007669"/>
    <property type="project" value="InterPro"/>
</dbReference>
<keyword evidence="3" id="KW-0963">Cytoplasm</keyword>
<comment type="function">
    <text evidence="3 4">Participates actively in the response to hyperosmotic and heat shock by preventing the aggregation of stress-denatured proteins, in association with DnaK and GrpE. It is the nucleotide exchange factor for DnaK and may function as a thermosensor. Unfolded proteins bind initially to DnaJ; upon interaction with the DnaJ-bound protein, DnaK hydrolyzes its bound ATP, resulting in the formation of a stable complex. GrpE releases ADP from DnaK; ATP binding to DnaK triggers the release of the substrate protein, thus completing the reaction cycle. Several rounds of ATP-dependent interactions between DnaJ, DnaK and GrpE are required for fully efficient folding.</text>
</comment>
<comment type="subcellular location">
    <subcellularLocation>
        <location evidence="3">Cytoplasm</location>
    </subcellularLocation>
</comment>
<dbReference type="EMBL" id="JACHFR010000001">
    <property type="protein sequence ID" value="MBB5217680.1"/>
    <property type="molecule type" value="Genomic_DNA"/>
</dbReference>
<sequence length="209" mass="23258">MANEEIKEQENAEAEAETTQAQTENQETSQTETEGAAAQDETAAEEKTSETDEVTALKNKVEQLEKENADLKDQVLRRAADFENYRKRMIQEKQEAFDFANTNLLKDLLDSLDNFDRTVEAAATATDPKSIADGVSMISKSMVSMLENKYNLVSYGAVGDAFDPNIHEAIGMQEGDVSEEQLAAVYLKGYKLKDRVIRHAKVMVVKPKA</sequence>
<dbReference type="Proteomes" id="UP000593591">
    <property type="component" value="Chromosome"/>
</dbReference>
<dbReference type="PANTHER" id="PTHR21237">
    <property type="entry name" value="GRPE PROTEIN"/>
    <property type="match status" value="1"/>
</dbReference>
<dbReference type="GO" id="GO:0000774">
    <property type="term" value="F:adenyl-nucleotide exchange factor activity"/>
    <property type="evidence" value="ECO:0007669"/>
    <property type="project" value="InterPro"/>
</dbReference>
<dbReference type="GO" id="GO:0051087">
    <property type="term" value="F:protein-folding chaperone binding"/>
    <property type="evidence" value="ECO:0007669"/>
    <property type="project" value="InterPro"/>
</dbReference>
<evidence type="ECO:0000256" key="2">
    <source>
        <dbReference type="ARBA" id="ARBA00023186"/>
    </source>
</evidence>
<dbReference type="InterPro" id="IPR000740">
    <property type="entry name" value="GrpE"/>
</dbReference>
<reference evidence="7 9" key="2">
    <citation type="submission" date="2020-08" db="EMBL/GenBank/DDBJ databases">
        <title>Genomic Encyclopedia of Type Strains, Phase IV (KMG-IV): sequencing the most valuable type-strain genomes for metagenomic binning, comparative biology and taxonomic classification.</title>
        <authorList>
            <person name="Goeker M."/>
        </authorList>
    </citation>
    <scope>NUCLEOTIDE SEQUENCE [LARGE SCALE GENOMIC DNA]</scope>
    <source>
        <strain evidence="7 9">DSM 103679</strain>
    </source>
</reference>
<protein>
    <recommendedName>
        <fullName evidence="3 4">Protein GrpE</fullName>
    </recommendedName>
    <alternativeName>
        <fullName evidence="3">HSP-70 cofactor</fullName>
    </alternativeName>
</protein>
<dbReference type="GO" id="GO:0006457">
    <property type="term" value="P:protein folding"/>
    <property type="evidence" value="ECO:0007669"/>
    <property type="project" value="InterPro"/>
</dbReference>
<dbReference type="Gene3D" id="3.90.20.20">
    <property type="match status" value="1"/>
</dbReference>
<reference evidence="8 10" key="1">
    <citation type="submission" date="2018-08" db="EMBL/GenBank/DDBJ databases">
        <title>The first complete genome of Treponema rectale (CHPAT), a commensal spirochete of the bovine rectum.</title>
        <authorList>
            <person name="Staton G.J."/>
            <person name="Clegg S.R."/>
            <person name="Carter S.D."/>
            <person name="Radford A.D."/>
            <person name="Darby A."/>
            <person name="Hall N."/>
            <person name="Birtles R.J."/>
            <person name="Evans N.J."/>
        </authorList>
    </citation>
    <scope>NUCLEOTIDE SEQUENCE [LARGE SCALE GENOMIC DNA]</scope>
    <source>
        <strain evidence="8 10">CHPA</strain>
    </source>
</reference>
<dbReference type="CDD" id="cd00446">
    <property type="entry name" value="GrpE"/>
    <property type="match status" value="1"/>
</dbReference>
<gene>
    <name evidence="3" type="primary">grpE</name>
    <name evidence="8" type="ORF">DYE49_08990</name>
    <name evidence="7" type="ORF">HNP77_000024</name>
</gene>
<dbReference type="HAMAP" id="MF_01151">
    <property type="entry name" value="GrpE"/>
    <property type="match status" value="1"/>
</dbReference>
<keyword evidence="2 3" id="KW-0143">Chaperone</keyword>
<dbReference type="SUPFAM" id="SSF58014">
    <property type="entry name" value="Coiled-coil domain of nucleotide exchange factor GrpE"/>
    <property type="match status" value="1"/>
</dbReference>
<feature type="compositionally biased region" description="Basic and acidic residues" evidence="6">
    <location>
        <begin position="1"/>
        <end position="10"/>
    </location>
</feature>
<evidence type="ECO:0000256" key="1">
    <source>
        <dbReference type="ARBA" id="ARBA00009054"/>
    </source>
</evidence>
<keyword evidence="3 4" id="KW-0346">Stress response</keyword>